<dbReference type="EMBL" id="AP025739">
    <property type="protein sequence ID" value="BDI31352.1"/>
    <property type="molecule type" value="Genomic_DNA"/>
</dbReference>
<sequence length="308" mass="32958">MKRLIWKEWRETRMTPAAFCLIFFAMNLFLIEVQYLADHATGNRLTPPGGIYTLHSIELMGAACSLLAAVVCGGGIVSREASRGTLSFLTGLPISRRSLWLVKVGVGFAGAVTALLGIAIIGQAFVWANFGWAAAALDIHGSAIGLLLTAILMLGVFTAVYAVSYAASCLSDRTFNSVVLSIGSCLAIFGAVLGLGSLLNAALGQKVSDYQNHLITLREFDFYLPLLATLENPGPLVIAIGVGLLSLAAIALQIAYSSFGSTERSRRRYLIPLRVISKWTAVYASVGAAAYSLYMVILFHIHPALMRP</sequence>
<dbReference type="RefSeq" id="WP_119322362.1">
    <property type="nucleotide sequence ID" value="NZ_AP025739.1"/>
</dbReference>
<proteinExistence type="predicted"/>
<protein>
    <submittedName>
        <fullName evidence="1">Uncharacterized protein</fullName>
    </submittedName>
</protein>
<evidence type="ECO:0000313" key="2">
    <source>
        <dbReference type="Proteomes" id="UP000287394"/>
    </source>
</evidence>
<dbReference type="Pfam" id="PF12730">
    <property type="entry name" value="ABC2_membrane_4"/>
    <property type="match status" value="1"/>
</dbReference>
<gene>
    <name evidence="1" type="ORF">CCAX7_34030</name>
</gene>
<dbReference type="AlphaFoldDB" id="A0A402CYG2"/>
<name>A0A402CYG2_9BACT</name>
<accession>A0A402CYG2</accession>
<evidence type="ECO:0000313" key="1">
    <source>
        <dbReference type="EMBL" id="BDI31352.1"/>
    </source>
</evidence>
<dbReference type="KEGG" id="ccot:CCAX7_34030"/>
<organism evidence="1 2">
    <name type="scientific">Capsulimonas corticalis</name>
    <dbReference type="NCBI Taxonomy" id="2219043"/>
    <lineage>
        <taxon>Bacteria</taxon>
        <taxon>Bacillati</taxon>
        <taxon>Armatimonadota</taxon>
        <taxon>Armatimonadia</taxon>
        <taxon>Capsulimonadales</taxon>
        <taxon>Capsulimonadaceae</taxon>
        <taxon>Capsulimonas</taxon>
    </lineage>
</organism>
<dbReference type="OrthoDB" id="278798at2"/>
<reference evidence="1 2" key="1">
    <citation type="journal article" date="2019" name="Int. J. Syst. Evol. Microbiol.">
        <title>Capsulimonas corticalis gen. nov., sp. nov., an aerobic capsulated bacterium, of a novel bacterial order, Capsulimonadales ord. nov., of the class Armatimonadia of the phylum Armatimonadetes.</title>
        <authorList>
            <person name="Li J."/>
            <person name="Kudo C."/>
            <person name="Tonouchi A."/>
        </authorList>
    </citation>
    <scope>NUCLEOTIDE SEQUENCE [LARGE SCALE GENOMIC DNA]</scope>
    <source>
        <strain evidence="1 2">AX-7</strain>
    </source>
</reference>
<dbReference type="Proteomes" id="UP000287394">
    <property type="component" value="Chromosome"/>
</dbReference>
<keyword evidence="2" id="KW-1185">Reference proteome</keyword>